<evidence type="ECO:0000313" key="5">
    <source>
        <dbReference type="Proteomes" id="UP001501563"/>
    </source>
</evidence>
<dbReference type="InterPro" id="IPR002347">
    <property type="entry name" value="SDR_fam"/>
</dbReference>
<dbReference type="Pfam" id="PF00106">
    <property type="entry name" value="adh_short"/>
    <property type="match status" value="1"/>
</dbReference>
<gene>
    <name evidence="4" type="ORF">GCM10022207_93640</name>
</gene>
<proteinExistence type="inferred from homology"/>
<sequence length="295" mass="30834">MTDPIHRTFLITGVSSGLGRAFALGALEAGHTVAGTVRRPEDGAAFEALAPGRAHARLLDVTDGDAVVEVVRDAEESVGAIDVLIANAGYGLEGVFEETPLADLRAQFEVNVFGTAATVQAVLPYMRARRRGHVLAVSSMGGLASFPGVSAYCASKYAVEGLLEAVGKEVAGFGIHVTAIEPGSFRTDWSGRSMVRAPRSLPDYDELFEPIRAARRSASGRQLGDPAKAAAAVLSVLELPDPPAHLVLGSDALRLVRAGRAAVEEDLTAWEELSRSTDFPDGAQIAAGVPSHRAG</sequence>
<protein>
    <submittedName>
        <fullName evidence="4">Oxidoreductase</fullName>
    </submittedName>
</protein>
<dbReference type="InterPro" id="IPR036291">
    <property type="entry name" value="NAD(P)-bd_dom_sf"/>
</dbReference>
<comment type="similarity">
    <text evidence="1 3">Belongs to the short-chain dehydrogenases/reductases (SDR) family.</text>
</comment>
<dbReference type="SUPFAM" id="SSF51735">
    <property type="entry name" value="NAD(P)-binding Rossmann-fold domains"/>
    <property type="match status" value="1"/>
</dbReference>
<keyword evidence="5" id="KW-1185">Reference proteome</keyword>
<dbReference type="PROSITE" id="PS00061">
    <property type="entry name" value="ADH_SHORT"/>
    <property type="match status" value="1"/>
</dbReference>
<reference evidence="5" key="1">
    <citation type="journal article" date="2019" name="Int. J. Syst. Evol. Microbiol.">
        <title>The Global Catalogue of Microorganisms (GCM) 10K type strain sequencing project: providing services to taxonomists for standard genome sequencing and annotation.</title>
        <authorList>
            <consortium name="The Broad Institute Genomics Platform"/>
            <consortium name="The Broad Institute Genome Sequencing Center for Infectious Disease"/>
            <person name="Wu L."/>
            <person name="Ma J."/>
        </authorList>
    </citation>
    <scope>NUCLEOTIDE SEQUENCE [LARGE SCALE GENOMIC DNA]</scope>
    <source>
        <strain evidence="5">JCM 16578</strain>
    </source>
</reference>
<evidence type="ECO:0000256" key="1">
    <source>
        <dbReference type="ARBA" id="ARBA00006484"/>
    </source>
</evidence>
<dbReference type="EMBL" id="BAAAZA010000084">
    <property type="protein sequence ID" value="GAA3909400.1"/>
    <property type="molecule type" value="Genomic_DNA"/>
</dbReference>
<dbReference type="NCBIfam" id="NF004824">
    <property type="entry name" value="PRK06180.1"/>
    <property type="match status" value="1"/>
</dbReference>
<dbReference type="Proteomes" id="UP001501563">
    <property type="component" value="Unassembled WGS sequence"/>
</dbReference>
<organism evidence="4 5">
    <name type="scientific">Streptomyces lannensis</name>
    <dbReference type="NCBI Taxonomy" id="766498"/>
    <lineage>
        <taxon>Bacteria</taxon>
        <taxon>Bacillati</taxon>
        <taxon>Actinomycetota</taxon>
        <taxon>Actinomycetes</taxon>
        <taxon>Kitasatosporales</taxon>
        <taxon>Streptomycetaceae</taxon>
        <taxon>Streptomyces</taxon>
    </lineage>
</organism>
<accession>A0ABP7M115</accession>
<dbReference type="PANTHER" id="PTHR43976:SF16">
    <property type="entry name" value="SHORT-CHAIN DEHYDROGENASE_REDUCTASE FAMILY PROTEIN"/>
    <property type="match status" value="1"/>
</dbReference>
<dbReference type="InterPro" id="IPR051911">
    <property type="entry name" value="SDR_oxidoreductase"/>
</dbReference>
<evidence type="ECO:0000256" key="2">
    <source>
        <dbReference type="ARBA" id="ARBA00023002"/>
    </source>
</evidence>
<dbReference type="InterPro" id="IPR020904">
    <property type="entry name" value="Sc_DH/Rdtase_CS"/>
</dbReference>
<dbReference type="PRINTS" id="PR00081">
    <property type="entry name" value="GDHRDH"/>
</dbReference>
<dbReference type="CDD" id="cd05374">
    <property type="entry name" value="17beta-HSD-like_SDR_c"/>
    <property type="match status" value="1"/>
</dbReference>
<dbReference type="Gene3D" id="3.40.50.720">
    <property type="entry name" value="NAD(P)-binding Rossmann-like Domain"/>
    <property type="match status" value="1"/>
</dbReference>
<evidence type="ECO:0000313" key="4">
    <source>
        <dbReference type="EMBL" id="GAA3909400.1"/>
    </source>
</evidence>
<dbReference type="PANTHER" id="PTHR43976">
    <property type="entry name" value="SHORT CHAIN DEHYDROGENASE"/>
    <property type="match status" value="1"/>
</dbReference>
<name>A0ABP7M115_9ACTN</name>
<evidence type="ECO:0000256" key="3">
    <source>
        <dbReference type="RuleBase" id="RU000363"/>
    </source>
</evidence>
<dbReference type="PRINTS" id="PR00080">
    <property type="entry name" value="SDRFAMILY"/>
</dbReference>
<comment type="caution">
    <text evidence="4">The sequence shown here is derived from an EMBL/GenBank/DDBJ whole genome shotgun (WGS) entry which is preliminary data.</text>
</comment>
<keyword evidence="2" id="KW-0560">Oxidoreductase</keyword>
<dbReference type="RefSeq" id="WP_345554740.1">
    <property type="nucleotide sequence ID" value="NZ_BAAAZA010000084.1"/>
</dbReference>